<dbReference type="GO" id="GO:0016151">
    <property type="term" value="F:nickel cation binding"/>
    <property type="evidence" value="ECO:0007669"/>
    <property type="project" value="UniProtKB-UniRule"/>
</dbReference>
<evidence type="ECO:0000313" key="4">
    <source>
        <dbReference type="EMBL" id="OPX42748.1"/>
    </source>
</evidence>
<dbReference type="Gene3D" id="1.10.4190.10">
    <property type="entry name" value="Urease accessory protein UreF"/>
    <property type="match status" value="1"/>
</dbReference>
<comment type="function">
    <text evidence="3">Required for maturation of urease via the functional incorporation of the urease nickel metallocenter.</text>
</comment>
<gene>
    <name evidence="3 4" type="primary">ureF</name>
    <name evidence="4" type="ORF">CLHUN_34000</name>
</gene>
<evidence type="ECO:0000256" key="3">
    <source>
        <dbReference type="HAMAP-Rule" id="MF_01385"/>
    </source>
</evidence>
<comment type="subcellular location">
    <subcellularLocation>
        <location evidence="3">Cytoplasm</location>
    </subcellularLocation>
</comment>
<keyword evidence="5" id="KW-1185">Reference proteome</keyword>
<organism evidence="4 5">
    <name type="scientific">Ruminiclostridium hungatei</name>
    <name type="common">Clostridium hungatei</name>
    <dbReference type="NCBI Taxonomy" id="48256"/>
    <lineage>
        <taxon>Bacteria</taxon>
        <taxon>Bacillati</taxon>
        <taxon>Bacillota</taxon>
        <taxon>Clostridia</taxon>
        <taxon>Eubacteriales</taxon>
        <taxon>Oscillospiraceae</taxon>
        <taxon>Ruminiclostridium</taxon>
    </lineage>
</organism>
<comment type="caution">
    <text evidence="4">The sequence shown here is derived from an EMBL/GenBank/DDBJ whole genome shotgun (WGS) entry which is preliminary data.</text>
</comment>
<dbReference type="PANTHER" id="PTHR33620:SF1">
    <property type="entry name" value="UREASE ACCESSORY PROTEIN F"/>
    <property type="match status" value="1"/>
</dbReference>
<keyword evidence="3" id="KW-0963">Cytoplasm</keyword>
<dbReference type="EMBL" id="MZGX01000025">
    <property type="protein sequence ID" value="OPX42748.1"/>
    <property type="molecule type" value="Genomic_DNA"/>
</dbReference>
<dbReference type="RefSeq" id="WP_080065831.1">
    <property type="nucleotide sequence ID" value="NZ_MZGX01000025.1"/>
</dbReference>
<evidence type="ECO:0000256" key="1">
    <source>
        <dbReference type="ARBA" id="ARBA00022988"/>
    </source>
</evidence>
<reference evidence="4 5" key="1">
    <citation type="submission" date="2017-03" db="EMBL/GenBank/DDBJ databases">
        <title>Genome sequence of Clostridium hungatei DSM 14427.</title>
        <authorList>
            <person name="Poehlein A."/>
            <person name="Daniel R."/>
        </authorList>
    </citation>
    <scope>NUCLEOTIDE SEQUENCE [LARGE SCALE GENOMIC DNA]</scope>
    <source>
        <strain evidence="4 5">DSM 14427</strain>
    </source>
</reference>
<evidence type="ECO:0000313" key="5">
    <source>
        <dbReference type="Proteomes" id="UP000191554"/>
    </source>
</evidence>
<dbReference type="AlphaFoldDB" id="A0A1V4SFV6"/>
<dbReference type="Proteomes" id="UP000191554">
    <property type="component" value="Unassembled WGS sequence"/>
</dbReference>
<dbReference type="OrthoDB" id="9798772at2"/>
<comment type="subunit">
    <text evidence="3">UreD, UreF and UreG form a complex that acts as a GTP-hydrolysis-dependent molecular chaperone, activating the urease apoprotein by helping to assemble the nickel containing metallocenter of UreC. The UreE protein probably delivers the nickel.</text>
</comment>
<dbReference type="HAMAP" id="MF_01385">
    <property type="entry name" value="UreF"/>
    <property type="match status" value="1"/>
</dbReference>
<evidence type="ECO:0000256" key="2">
    <source>
        <dbReference type="ARBA" id="ARBA00023186"/>
    </source>
</evidence>
<dbReference type="Pfam" id="PF01730">
    <property type="entry name" value="UreF"/>
    <property type="match status" value="1"/>
</dbReference>
<dbReference type="STRING" id="48256.CLHUN_34000"/>
<proteinExistence type="inferred from homology"/>
<comment type="similarity">
    <text evidence="3">Belongs to the UreF family.</text>
</comment>
<dbReference type="InterPro" id="IPR002639">
    <property type="entry name" value="UreF"/>
</dbReference>
<keyword evidence="1 3" id="KW-0996">Nickel insertion</keyword>
<dbReference type="PIRSF" id="PIRSF009467">
    <property type="entry name" value="Ureas_acces_UreF"/>
    <property type="match status" value="1"/>
</dbReference>
<dbReference type="PANTHER" id="PTHR33620">
    <property type="entry name" value="UREASE ACCESSORY PROTEIN F"/>
    <property type="match status" value="1"/>
</dbReference>
<protein>
    <recommendedName>
        <fullName evidence="3">Urease accessory protein UreF</fullName>
    </recommendedName>
</protein>
<keyword evidence="2 3" id="KW-0143">Chaperone</keyword>
<accession>A0A1V4SFV6</accession>
<dbReference type="GO" id="GO:0005737">
    <property type="term" value="C:cytoplasm"/>
    <property type="evidence" value="ECO:0007669"/>
    <property type="project" value="UniProtKB-SubCell"/>
</dbReference>
<dbReference type="InterPro" id="IPR038277">
    <property type="entry name" value="UreF_sf"/>
</dbReference>
<sequence length="241" mass="27102">MKSHIPADKASANLRSRLQLLHLSDPLLPIGGFTHSYGLETYVQKELVNSSPQVKKYLVAYLKHNYMYNDLLAMRLSWEYSREKNVPGIVELNNVLCASKAPRELRNASTKLGLRLVKILESQLGREPLFMEYLKAVGEGKCESNYSVVYGLAAFLLDIDKEDAMCAIAYAAASATVNNCAKLIPLSQMDGQKILFEVQDTLEEIVHGAKELKPEELGLCSIGFDIRSMQHERLYTRIYIS</sequence>
<name>A0A1V4SFV6_RUMHU</name>